<evidence type="ECO:0000256" key="1">
    <source>
        <dbReference type="SAM" id="MobiDB-lite"/>
    </source>
</evidence>
<gene>
    <name evidence="2" type="primary">Iho1</name>
</gene>
<keyword evidence="3" id="KW-1185">Reference proteome</keyword>
<protein>
    <recommendedName>
        <fullName evidence="4">Interactor of HORMAD1 protein 1</fullName>
    </recommendedName>
</protein>
<dbReference type="AlphaFoldDB" id="A0A8C5KWT6"/>
<dbReference type="PANTHER" id="PTHR35662:SF1">
    <property type="entry name" value="INTERACTOR OF HORMAD1 PROTEIN 1"/>
    <property type="match status" value="1"/>
</dbReference>
<feature type="region of interest" description="Disordered" evidence="1">
    <location>
        <begin position="313"/>
        <end position="388"/>
    </location>
</feature>
<dbReference type="Ensembl" id="ENSJJAT00000019991.1">
    <property type="protein sequence ID" value="ENSJJAP00000013501.1"/>
    <property type="gene ID" value="ENSJJAG00000016241.1"/>
</dbReference>
<accession>A0A8C5KWT6</accession>
<organism evidence="2 3">
    <name type="scientific">Jaculus jaculus</name>
    <name type="common">Lesser Egyptian jerboa</name>
    <dbReference type="NCBI Taxonomy" id="51337"/>
    <lineage>
        <taxon>Eukaryota</taxon>
        <taxon>Metazoa</taxon>
        <taxon>Chordata</taxon>
        <taxon>Craniata</taxon>
        <taxon>Vertebrata</taxon>
        <taxon>Euteleostomi</taxon>
        <taxon>Mammalia</taxon>
        <taxon>Eutheria</taxon>
        <taxon>Euarchontoglires</taxon>
        <taxon>Glires</taxon>
        <taxon>Rodentia</taxon>
        <taxon>Myomorpha</taxon>
        <taxon>Dipodoidea</taxon>
        <taxon>Dipodidae</taxon>
        <taxon>Dipodinae</taxon>
        <taxon>Jaculus</taxon>
    </lineage>
</organism>
<dbReference type="GeneTree" id="ENSGT00390000012418"/>
<dbReference type="GO" id="GO:0006310">
    <property type="term" value="P:DNA recombination"/>
    <property type="evidence" value="ECO:0007669"/>
    <property type="project" value="InterPro"/>
</dbReference>
<feature type="compositionally biased region" description="Basic residues" evidence="1">
    <location>
        <begin position="314"/>
        <end position="339"/>
    </location>
</feature>
<sequence>MNFNVWNMKEMLSVPSVSGENLYNFFSHFGKSIQKLQTSVEKSEEHLSSRSQSILDSLETGIKTFQETSQNQSNLILEAVQEKGNMEQVVLEIQKESEARQAEFIEMKSFLKNLEVLVFQQSKDFQQLSEQVGQLNMSGFLEELKRLISVPQVPRHVKENTSQTSPFLAQNLNFMRQEKSTTEEPVSWQVQIPPDAGNPSMGSQKTGLFGIWDEGTQSDILQEASLPAGGPPKRNGHVKDKSMETNCRNWMISKTSPQNHSSSIPDHKICGDKDLISQEYSQLDVTTSIKNVCPIYLSQRLFSYDPYKQLMTKQKGKTIGRGRKGKKQPRKSHRSRCRARQQEQTPPKTHAFNSRYQNPQCPVSGPQEPFIHLQDPKSSTNPVLGETVKTSQIRRAVQKSLLQSNRYSSKDDEQSSSSSQGDQNISWFNNLGFENSESSVLKKAGKNFLCDLVFDSSDDDF</sequence>
<name>A0A8C5KWT6_JACJA</name>
<dbReference type="InterPro" id="IPR031529">
    <property type="entry name" value="IHO1"/>
</dbReference>
<feature type="region of interest" description="Disordered" evidence="1">
    <location>
        <begin position="401"/>
        <end position="428"/>
    </location>
</feature>
<feature type="compositionally biased region" description="Low complexity" evidence="1">
    <location>
        <begin position="415"/>
        <end position="426"/>
    </location>
</feature>
<reference evidence="2" key="1">
    <citation type="submission" date="2025-08" db="UniProtKB">
        <authorList>
            <consortium name="Ensembl"/>
        </authorList>
    </citation>
    <scope>IDENTIFICATION</scope>
</reference>
<feature type="compositionally biased region" description="Polar residues" evidence="1">
    <location>
        <begin position="342"/>
        <end position="361"/>
    </location>
</feature>
<reference evidence="2" key="2">
    <citation type="submission" date="2025-09" db="UniProtKB">
        <authorList>
            <consortium name="Ensembl"/>
        </authorList>
    </citation>
    <scope>IDENTIFICATION</scope>
</reference>
<evidence type="ECO:0000313" key="2">
    <source>
        <dbReference type="Ensembl" id="ENSJJAP00000013501.1"/>
    </source>
</evidence>
<proteinExistence type="predicted"/>
<dbReference type="GO" id="GO:0007129">
    <property type="term" value="P:homologous chromosome pairing at meiosis"/>
    <property type="evidence" value="ECO:0007669"/>
    <property type="project" value="TreeGrafter"/>
</dbReference>
<dbReference type="GO" id="GO:0000794">
    <property type="term" value="C:condensed nuclear chromosome"/>
    <property type="evidence" value="ECO:0007669"/>
    <property type="project" value="TreeGrafter"/>
</dbReference>
<dbReference type="GO" id="GO:0042138">
    <property type="term" value="P:meiotic DNA double-strand break formation"/>
    <property type="evidence" value="ECO:0007669"/>
    <property type="project" value="InterPro"/>
</dbReference>
<feature type="compositionally biased region" description="Polar residues" evidence="1">
    <location>
        <begin position="376"/>
        <end position="388"/>
    </location>
</feature>
<evidence type="ECO:0000313" key="3">
    <source>
        <dbReference type="Proteomes" id="UP000694385"/>
    </source>
</evidence>
<dbReference type="OMA" id="PGHVKDS"/>
<dbReference type="Proteomes" id="UP000694385">
    <property type="component" value="Unassembled WGS sequence"/>
</dbReference>
<dbReference type="Pfam" id="PF15771">
    <property type="entry name" value="IHO1"/>
    <property type="match status" value="1"/>
</dbReference>
<dbReference type="PANTHER" id="PTHR35662">
    <property type="entry name" value="INTERACTOR OF HORMAD1 PROTEIN 1"/>
    <property type="match status" value="1"/>
</dbReference>
<evidence type="ECO:0008006" key="4">
    <source>
        <dbReference type="Google" id="ProtNLM"/>
    </source>
</evidence>